<proteinExistence type="predicted"/>
<dbReference type="KEGG" id="abra:BN85312660"/>
<gene>
    <name evidence="1" type="primary">wzh</name>
    <name evidence="1" type="ORF">BN85312660</name>
</gene>
<dbReference type="STRING" id="61635.BN85312660"/>
<dbReference type="Proteomes" id="UP000032737">
    <property type="component" value="Chromosome"/>
</dbReference>
<evidence type="ECO:0000313" key="2">
    <source>
        <dbReference type="Proteomes" id="UP000032737"/>
    </source>
</evidence>
<dbReference type="GO" id="GO:0004725">
    <property type="term" value="F:protein tyrosine phosphatase activity"/>
    <property type="evidence" value="ECO:0007669"/>
    <property type="project" value="InterPro"/>
</dbReference>
<dbReference type="Gene3D" id="3.20.20.140">
    <property type="entry name" value="Metal-dependent hydrolases"/>
    <property type="match status" value="1"/>
</dbReference>
<name>U4KPB7_9MOLU</name>
<organism evidence="1 2">
    <name type="scientific">Acholeplasma brassicae</name>
    <dbReference type="NCBI Taxonomy" id="61635"/>
    <lineage>
        <taxon>Bacteria</taxon>
        <taxon>Bacillati</taxon>
        <taxon>Mycoplasmatota</taxon>
        <taxon>Mollicutes</taxon>
        <taxon>Acholeplasmatales</taxon>
        <taxon>Acholeplasmataceae</taxon>
        <taxon>Acholeplasma</taxon>
    </lineage>
</organism>
<dbReference type="GO" id="GO:0030145">
    <property type="term" value="F:manganese ion binding"/>
    <property type="evidence" value="ECO:0007669"/>
    <property type="project" value="InterPro"/>
</dbReference>
<protein>
    <recommendedName>
        <fullName evidence="3">Protein-tyrosine-phosphatase</fullName>
    </recommendedName>
</protein>
<sequence>MVATDSHNLGDRKPNLKEAFQFVVKKYSKEYAKKIFEDNPKRIILNESI</sequence>
<evidence type="ECO:0000313" key="1">
    <source>
        <dbReference type="EMBL" id="CCV66287.1"/>
    </source>
</evidence>
<accession>U4KPB7</accession>
<dbReference type="AlphaFoldDB" id="U4KPB7"/>
<evidence type="ECO:0008006" key="3">
    <source>
        <dbReference type="Google" id="ProtNLM"/>
    </source>
</evidence>
<reference evidence="1 2" key="1">
    <citation type="journal article" date="2013" name="J. Mol. Microbiol. Biotechnol.">
        <title>Analysis of the Complete Genomes of Acholeplasma brassicae , A. palmae and A. laidlawii and Their Comparison to the Obligate Parasites from ' Candidatus Phytoplasma'.</title>
        <authorList>
            <person name="Kube M."/>
            <person name="Siewert C."/>
            <person name="Migdoll A.M."/>
            <person name="Duduk B."/>
            <person name="Holz S."/>
            <person name="Rabus R."/>
            <person name="Seemuller E."/>
            <person name="Mitrovic J."/>
            <person name="Muller I."/>
            <person name="Buttner C."/>
            <person name="Reinhardt R."/>
        </authorList>
    </citation>
    <scope>NUCLEOTIDE SEQUENCE [LARGE SCALE GENOMIC DNA]</scope>
    <source>
        <strain evidence="2">0502</strain>
    </source>
</reference>
<dbReference type="EMBL" id="FO681348">
    <property type="protein sequence ID" value="CCV66287.1"/>
    <property type="molecule type" value="Genomic_DNA"/>
</dbReference>
<dbReference type="InterPro" id="IPR016667">
    <property type="entry name" value="Caps_polysacc_synth_CpsB/CapC"/>
</dbReference>
<dbReference type="Pfam" id="PF19567">
    <property type="entry name" value="CpsB_CapC"/>
    <property type="match status" value="1"/>
</dbReference>
<dbReference type="HOGENOM" id="CLU_3113369_0_0_14"/>
<keyword evidence="2" id="KW-1185">Reference proteome</keyword>